<dbReference type="KEGG" id="sgs:AVL59_03010"/>
<evidence type="ECO:0000313" key="4">
    <source>
        <dbReference type="EMBL" id="MBP2054593.1"/>
    </source>
</evidence>
<protein>
    <recommendedName>
        <fullName evidence="2">Ricin B lectin domain-containing protein</fullName>
    </recommendedName>
</protein>
<name>A0A1B1AQ35_9ACTN</name>
<organism evidence="3 5">
    <name type="scientific">Streptomyces griseochromogenes</name>
    <dbReference type="NCBI Taxonomy" id="68214"/>
    <lineage>
        <taxon>Bacteria</taxon>
        <taxon>Bacillati</taxon>
        <taxon>Actinomycetota</taxon>
        <taxon>Actinomycetes</taxon>
        <taxon>Kitasatosporales</taxon>
        <taxon>Streptomycetaceae</taxon>
        <taxon>Streptomyces</taxon>
    </lineage>
</organism>
<dbReference type="InterPro" id="IPR035992">
    <property type="entry name" value="Ricin_B-like_lectins"/>
</dbReference>
<feature type="chain" id="PRO_5008519090" description="Ricin B lectin domain-containing protein" evidence="1">
    <location>
        <begin position="29"/>
        <end position="150"/>
    </location>
</feature>
<dbReference type="Gene3D" id="2.80.10.50">
    <property type="match status" value="1"/>
</dbReference>
<reference evidence="4 6" key="2">
    <citation type="submission" date="2021-03" db="EMBL/GenBank/DDBJ databases">
        <title>Genomic Encyclopedia of Type Strains, Phase IV (KMG-IV): sequencing the most valuable type-strain genomes for metagenomic binning, comparative biology and taxonomic classification.</title>
        <authorList>
            <person name="Goeker M."/>
        </authorList>
    </citation>
    <scope>NUCLEOTIDE SEQUENCE [LARGE SCALE GENOMIC DNA]</scope>
    <source>
        <strain evidence="4 6">DSM 40499</strain>
    </source>
</reference>
<proteinExistence type="predicted"/>
<dbReference type="SUPFAM" id="SSF50370">
    <property type="entry name" value="Ricin B-like lectins"/>
    <property type="match status" value="1"/>
</dbReference>
<feature type="domain" description="Ricin B lectin" evidence="2">
    <location>
        <begin position="70"/>
        <end position="131"/>
    </location>
</feature>
<dbReference type="Proteomes" id="UP000092659">
    <property type="component" value="Chromosome"/>
</dbReference>
<evidence type="ECO:0000259" key="2">
    <source>
        <dbReference type="Pfam" id="PF14200"/>
    </source>
</evidence>
<feature type="signal peptide" evidence="1">
    <location>
        <begin position="1"/>
        <end position="28"/>
    </location>
</feature>
<dbReference type="OrthoDB" id="4169228at2"/>
<evidence type="ECO:0000313" key="3">
    <source>
        <dbReference type="EMBL" id="ANP48677.1"/>
    </source>
</evidence>
<dbReference type="CDD" id="cd23415">
    <property type="entry name" value="beta-trefoil_Ricin_AH"/>
    <property type="match status" value="1"/>
</dbReference>
<sequence>MKKRLIGMCAAAVLAPVLALAGTGEAFAAGNPVTWKNYGNGNYLAYSNSRVRTINADPSQSASLKWDEYKQSDGTYVLKHHMTGKCLDSNSSGDVYVGDCNGGNYQKWHEIQGLTGWTLKDKATGRVLDVGFDGQVHTASDSDVPAKRWS</sequence>
<evidence type="ECO:0000256" key="1">
    <source>
        <dbReference type="SAM" id="SignalP"/>
    </source>
</evidence>
<dbReference type="InterPro" id="IPR000772">
    <property type="entry name" value="Ricin_B_lectin"/>
</dbReference>
<gene>
    <name evidence="3" type="ORF">AVL59_03010</name>
    <name evidence="4" type="ORF">J2Z21_007602</name>
</gene>
<dbReference type="EMBL" id="CP016279">
    <property type="protein sequence ID" value="ANP48677.1"/>
    <property type="molecule type" value="Genomic_DNA"/>
</dbReference>
<dbReference type="Pfam" id="PF14200">
    <property type="entry name" value="RicinB_lectin_2"/>
    <property type="match status" value="1"/>
</dbReference>
<reference evidence="3 5" key="1">
    <citation type="submission" date="2016-06" db="EMBL/GenBank/DDBJ databases">
        <title>Complete genome sequence of Streptomyces griseochromogenes ATCC 14511, the Blasticidin S producer.</title>
        <authorList>
            <person name="Wu L."/>
        </authorList>
    </citation>
    <scope>NUCLEOTIDE SEQUENCE [LARGE SCALE GENOMIC DNA]</scope>
    <source>
        <strain evidence="3 5">ATCC 14511</strain>
    </source>
</reference>
<keyword evidence="1" id="KW-0732">Signal</keyword>
<accession>A0A1B1AQ35</accession>
<dbReference type="AlphaFoldDB" id="A0A1B1AQ35"/>
<dbReference type="PROSITE" id="PS50231">
    <property type="entry name" value="RICIN_B_LECTIN"/>
    <property type="match status" value="1"/>
</dbReference>
<dbReference type="RefSeq" id="WP_067299655.1">
    <property type="nucleotide sequence ID" value="NZ_CP016279.1"/>
</dbReference>
<dbReference type="Proteomes" id="UP001519309">
    <property type="component" value="Unassembled WGS sequence"/>
</dbReference>
<keyword evidence="6" id="KW-1185">Reference proteome</keyword>
<dbReference type="EMBL" id="JAGGLP010000022">
    <property type="protein sequence ID" value="MBP2054593.1"/>
    <property type="molecule type" value="Genomic_DNA"/>
</dbReference>
<evidence type="ECO:0000313" key="5">
    <source>
        <dbReference type="Proteomes" id="UP000092659"/>
    </source>
</evidence>
<evidence type="ECO:0000313" key="6">
    <source>
        <dbReference type="Proteomes" id="UP001519309"/>
    </source>
</evidence>